<dbReference type="AlphaFoldDB" id="B6JI08"/>
<dbReference type="KEGG" id="ocg:OCA5_c24510"/>
<dbReference type="RefSeq" id="WP_012562704.1">
    <property type="nucleotide sequence ID" value="NC_011386.1"/>
</dbReference>
<dbReference type="Proteomes" id="UP000007730">
    <property type="component" value="Chromosome"/>
</dbReference>
<protein>
    <submittedName>
        <fullName evidence="1">Uncharacterized protein</fullName>
    </submittedName>
</protein>
<accession>B6JI08</accession>
<proteinExistence type="predicted"/>
<organism evidence="1 2">
    <name type="scientific">Afipia carboxidovorans (strain ATCC 49405 / DSM 1227 / KCTC 32145 / OM5)</name>
    <name type="common">Oligotropha carboxidovorans</name>
    <dbReference type="NCBI Taxonomy" id="504832"/>
    <lineage>
        <taxon>Bacteria</taxon>
        <taxon>Pseudomonadati</taxon>
        <taxon>Pseudomonadota</taxon>
        <taxon>Alphaproteobacteria</taxon>
        <taxon>Hyphomicrobiales</taxon>
        <taxon>Nitrobacteraceae</taxon>
        <taxon>Afipia</taxon>
    </lineage>
</organism>
<sequence length="95" mass="10148">MGVIRSHKTAARAAPVTVALRLDNEAVVFEGKAALAVTQTLKKRDGVIACLLKAVEMVRDADEDCRKDGLPQMPPAARAKLDAAIAKAHTMGKRQ</sequence>
<evidence type="ECO:0000313" key="1">
    <source>
        <dbReference type="EMBL" id="AEI07147.1"/>
    </source>
</evidence>
<evidence type="ECO:0000313" key="2">
    <source>
        <dbReference type="Proteomes" id="UP000007730"/>
    </source>
</evidence>
<dbReference type="OrthoDB" id="9157439at2"/>
<gene>
    <name evidence="1" type="ordered locus">OCA5_c24510</name>
</gene>
<dbReference type="EMBL" id="CP002826">
    <property type="protein sequence ID" value="AEI07147.1"/>
    <property type="molecule type" value="Genomic_DNA"/>
</dbReference>
<dbReference type="STRING" id="504832.OCA5_c24510"/>
<name>B6JI08_AFIC5</name>
<keyword evidence="2" id="KW-1185">Reference proteome</keyword>
<dbReference type="HOGENOM" id="CLU_2370087_0_0_5"/>
<dbReference type="KEGG" id="oca:OCAR_5544"/>
<dbReference type="PATRIC" id="fig|504832.7.peg.2584"/>
<reference evidence="1 2" key="1">
    <citation type="journal article" date="2011" name="J. Bacteriol.">
        <title>Complete genome sequences of the chemolithoautotrophic Oligotropha carboxidovorans strains OM4 and OM5.</title>
        <authorList>
            <person name="Volland S."/>
            <person name="Rachinger M."/>
            <person name="Strittmatter A."/>
            <person name="Daniel R."/>
            <person name="Gottschalk G."/>
            <person name="Meyer O."/>
        </authorList>
    </citation>
    <scope>NUCLEOTIDE SEQUENCE [LARGE SCALE GENOMIC DNA]</scope>
    <source>
        <strain evidence="2">ATCC 49405 / DSM 1227 / KCTC 32145 / OM5</strain>
    </source>
</reference>